<dbReference type="Gene3D" id="3.20.20.70">
    <property type="entry name" value="Aldolase class I"/>
    <property type="match status" value="1"/>
</dbReference>
<evidence type="ECO:0000256" key="1">
    <source>
        <dbReference type="ARBA" id="ARBA00023270"/>
    </source>
</evidence>
<evidence type="ECO:0008006" key="4">
    <source>
        <dbReference type="Google" id="ProtNLM"/>
    </source>
</evidence>
<dbReference type="EMBL" id="JAPWGY010000007">
    <property type="protein sequence ID" value="MCZ4282334.1"/>
    <property type="molecule type" value="Genomic_DNA"/>
</dbReference>
<dbReference type="Pfam" id="PF00923">
    <property type="entry name" value="TAL_FSA"/>
    <property type="match status" value="1"/>
</dbReference>
<gene>
    <name evidence="2" type="ORF">O4H49_16225</name>
</gene>
<dbReference type="InterPro" id="IPR001585">
    <property type="entry name" value="TAL/FSA"/>
</dbReference>
<keyword evidence="1" id="KW-0704">Schiff base</keyword>
<comment type="caution">
    <text evidence="2">The sequence shown here is derived from an EMBL/GenBank/DDBJ whole genome shotgun (WGS) entry which is preliminary data.</text>
</comment>
<evidence type="ECO:0000313" key="3">
    <source>
        <dbReference type="Proteomes" id="UP001069802"/>
    </source>
</evidence>
<keyword evidence="3" id="KW-1185">Reference proteome</keyword>
<dbReference type="PANTHER" id="PTHR10683:SF36">
    <property type="entry name" value="TRANSALDOLASE"/>
    <property type="match status" value="1"/>
</dbReference>
<dbReference type="RefSeq" id="WP_269424485.1">
    <property type="nucleotide sequence ID" value="NZ_JAPWGY010000007.1"/>
</dbReference>
<sequence length="226" mass="24957">MAIFIDTGKIEDIKEFHRMGIIRGVTTNPTILLKEGVTGGWDGIKERMTEIAAIINPLPLSVEVTTNDPDGMIAEAKELSALADNINIKITIHGPEGEIENLQVIHELENVHDIRVNVTAMMSAQQCFLAAMAGASYVSIFGGRVNNMGYDSCDEIARLRRLLDKFELKSEIIVGSTREVLNIIEWLDSGAHIVTATPSLIKGMIVHPYTKETVQMFLRDGAKLRK</sequence>
<dbReference type="InterPro" id="IPR013785">
    <property type="entry name" value="Aldolase_TIM"/>
</dbReference>
<dbReference type="Proteomes" id="UP001069802">
    <property type="component" value="Unassembled WGS sequence"/>
</dbReference>
<evidence type="ECO:0000313" key="2">
    <source>
        <dbReference type="EMBL" id="MCZ4282334.1"/>
    </source>
</evidence>
<dbReference type="PROSITE" id="PS01054">
    <property type="entry name" value="TRANSALDOLASE_1"/>
    <property type="match status" value="1"/>
</dbReference>
<name>A0ABT4LMJ3_9PROT</name>
<dbReference type="PANTHER" id="PTHR10683">
    <property type="entry name" value="TRANSALDOLASE"/>
    <property type="match status" value="1"/>
</dbReference>
<dbReference type="SUPFAM" id="SSF51569">
    <property type="entry name" value="Aldolase"/>
    <property type="match status" value="1"/>
</dbReference>
<protein>
    <recommendedName>
        <fullName evidence="4">Transaldolase</fullName>
    </recommendedName>
</protein>
<proteinExistence type="predicted"/>
<dbReference type="InterPro" id="IPR018225">
    <property type="entry name" value="Transaldolase_AS"/>
</dbReference>
<organism evidence="2 3">
    <name type="scientific">Kiloniella laminariae</name>
    <dbReference type="NCBI Taxonomy" id="454162"/>
    <lineage>
        <taxon>Bacteria</taxon>
        <taxon>Pseudomonadati</taxon>
        <taxon>Pseudomonadota</taxon>
        <taxon>Alphaproteobacteria</taxon>
        <taxon>Rhodospirillales</taxon>
        <taxon>Kiloniellaceae</taxon>
        <taxon>Kiloniella</taxon>
    </lineage>
</organism>
<reference evidence="2" key="1">
    <citation type="submission" date="2022-12" db="EMBL/GenBank/DDBJ databases">
        <title>Bacterial isolates from different developmental stages of Nematostella vectensis.</title>
        <authorList>
            <person name="Fraune S."/>
        </authorList>
    </citation>
    <scope>NUCLEOTIDE SEQUENCE</scope>
    <source>
        <strain evidence="2">G21630-S1</strain>
    </source>
</reference>
<accession>A0ABT4LMJ3</accession>